<comment type="similarity">
    <text evidence="2">Belongs to the glycosyl hydrolase 3 family.</text>
</comment>
<evidence type="ECO:0000313" key="10">
    <source>
        <dbReference type="Proteomes" id="UP000526233"/>
    </source>
</evidence>
<comment type="caution">
    <text evidence="7">The sequence shown here is derived from an EMBL/GenBank/DDBJ whole genome shotgun (WGS) entry which is preliminary data.</text>
</comment>
<dbReference type="Proteomes" id="UP000216188">
    <property type="component" value="Unassembled WGS sequence"/>
</dbReference>
<evidence type="ECO:0000256" key="1">
    <source>
        <dbReference type="ARBA" id="ARBA00001231"/>
    </source>
</evidence>
<dbReference type="OrthoDB" id="9786661at2"/>
<evidence type="ECO:0000256" key="5">
    <source>
        <dbReference type="ARBA" id="ARBA00023295"/>
    </source>
</evidence>
<evidence type="ECO:0000256" key="2">
    <source>
        <dbReference type="ARBA" id="ARBA00005336"/>
    </source>
</evidence>
<dbReference type="InterPro" id="IPR001764">
    <property type="entry name" value="Glyco_hydro_3_N"/>
</dbReference>
<dbReference type="GO" id="GO:0004563">
    <property type="term" value="F:beta-N-acetylhexosaminidase activity"/>
    <property type="evidence" value="ECO:0007669"/>
    <property type="project" value="UniProtKB-EC"/>
</dbReference>
<dbReference type="GeneID" id="93108976"/>
<dbReference type="NCBIfam" id="NF003740">
    <property type="entry name" value="PRK05337.1"/>
    <property type="match status" value="1"/>
</dbReference>
<dbReference type="EMBL" id="PKQI01000005">
    <property type="protein sequence ID" value="NNV23780.1"/>
    <property type="molecule type" value="Genomic_DNA"/>
</dbReference>
<dbReference type="InterPro" id="IPR036962">
    <property type="entry name" value="Glyco_hydro_3_N_sf"/>
</dbReference>
<evidence type="ECO:0000256" key="3">
    <source>
        <dbReference type="ARBA" id="ARBA00012663"/>
    </source>
</evidence>
<keyword evidence="4 7" id="KW-0378">Hydrolase</keyword>
<evidence type="ECO:0000259" key="6">
    <source>
        <dbReference type="Pfam" id="PF00933"/>
    </source>
</evidence>
<dbReference type="STRING" id="419475.A8A54_03960"/>
<dbReference type="Pfam" id="PF00933">
    <property type="entry name" value="Glyco_hydro_3"/>
    <property type="match status" value="1"/>
</dbReference>
<dbReference type="RefSeq" id="WP_007874675.1">
    <property type="nucleotide sequence ID" value="NZ_CAXURC020000001.1"/>
</dbReference>
<dbReference type="PANTHER" id="PTHR30480:SF13">
    <property type="entry name" value="BETA-HEXOSAMINIDASE"/>
    <property type="match status" value="1"/>
</dbReference>
<dbReference type="PANTHER" id="PTHR30480">
    <property type="entry name" value="BETA-HEXOSAMINIDASE-RELATED"/>
    <property type="match status" value="1"/>
</dbReference>
<accession>A0A1A9FIR8</accession>
<keyword evidence="5 7" id="KW-0326">Glycosidase</keyword>
<dbReference type="Proteomes" id="UP000526233">
    <property type="component" value="Unassembled WGS sequence"/>
</dbReference>
<sequence>MKECKAWIAGVAGTKLTPDEVAFFRDEKPWGFILFARNVESLEQVAELTAQLREVTDRPQTPVFIDQEGGRVQRLRPPLVPNYPAAAQIGAIYDRDPEAGLRAAWLHARLHAFDLLKVGVNADCLPVLDVPIEGAHDVIGARAYSKNPHNVAAMGRAAAEGLLAGGVLPVVKHMPGHGRAFSDTHKELARVSVPLSELVAHDFVPFKALNDLPMAMTAHVIFDSLDPERPSTMSPTVINTVIRDVIQFDGLVISDDISMKALSGDLGDIAEGITNAGCDIVLYCAGVMEELVKVAARVPVLDGKSRKRADLAEVYAGDPDLSDEAELREEFGQMFELMA</sequence>
<dbReference type="SUPFAM" id="SSF51445">
    <property type="entry name" value="(Trans)glycosidases"/>
    <property type="match status" value="1"/>
</dbReference>
<gene>
    <name evidence="8" type="ORF">CEV34_2866</name>
    <name evidence="7" type="ORF">EHE22_25765</name>
</gene>
<dbReference type="GO" id="GO:0005975">
    <property type="term" value="P:carbohydrate metabolic process"/>
    <property type="evidence" value="ECO:0007669"/>
    <property type="project" value="InterPro"/>
</dbReference>
<reference evidence="7 10" key="2">
    <citation type="submission" date="2018-11" db="EMBL/GenBank/DDBJ databases">
        <title>Genome sequencing and analysis.</title>
        <authorList>
            <person name="Huang Y.-T."/>
        </authorList>
    </citation>
    <scope>NUCLEOTIDE SEQUENCE [LARGE SCALE GENOMIC DNA]</scope>
    <source>
        <strain evidence="7 10">SHIN</strain>
    </source>
</reference>
<dbReference type="EMBL" id="NNRM01000022">
    <property type="protein sequence ID" value="OYR25169.1"/>
    <property type="molecule type" value="Genomic_DNA"/>
</dbReference>
<keyword evidence="9" id="KW-1185">Reference proteome</keyword>
<comment type="catalytic activity">
    <reaction evidence="1">
        <text>Hydrolysis of terminal non-reducing N-acetyl-D-hexosamine residues in N-acetyl-beta-D-hexosaminides.</text>
        <dbReference type="EC" id="3.2.1.52"/>
    </reaction>
</comment>
<proteinExistence type="inferred from homology"/>
<reference evidence="8 9" key="1">
    <citation type="submission" date="2017-07" db="EMBL/GenBank/DDBJ databases">
        <title>Phylogenetic study on the rhizospheric bacterium Ochrobactrum sp. A44.</title>
        <authorList>
            <person name="Krzyzanowska D.M."/>
            <person name="Ossowicki A."/>
            <person name="Rajewska M."/>
            <person name="Maciag T."/>
            <person name="Kaczynski Z."/>
            <person name="Czerwicka M."/>
            <person name="Jafra S."/>
        </authorList>
    </citation>
    <scope>NUCLEOTIDE SEQUENCE [LARGE SCALE GENOMIC DNA]</scope>
    <source>
        <strain evidence="8 9">CCUG 30717</strain>
    </source>
</reference>
<organism evidence="7 10">
    <name type="scientific">Brucella pseudogrignonensis</name>
    <dbReference type="NCBI Taxonomy" id="419475"/>
    <lineage>
        <taxon>Bacteria</taxon>
        <taxon>Pseudomonadati</taxon>
        <taxon>Pseudomonadota</taxon>
        <taxon>Alphaproteobacteria</taxon>
        <taxon>Hyphomicrobiales</taxon>
        <taxon>Brucellaceae</taxon>
        <taxon>Brucella/Ochrobactrum group</taxon>
        <taxon>Brucella</taxon>
    </lineage>
</organism>
<dbReference type="InterPro" id="IPR050226">
    <property type="entry name" value="NagZ_Beta-hexosaminidase"/>
</dbReference>
<dbReference type="KEGG" id="ops:A8A54_03960"/>
<evidence type="ECO:0000313" key="7">
    <source>
        <dbReference type="EMBL" id="NNV23780.1"/>
    </source>
</evidence>
<evidence type="ECO:0000256" key="4">
    <source>
        <dbReference type="ARBA" id="ARBA00022801"/>
    </source>
</evidence>
<dbReference type="Gene3D" id="3.20.20.300">
    <property type="entry name" value="Glycoside hydrolase, family 3, N-terminal domain"/>
    <property type="match status" value="1"/>
</dbReference>
<feature type="domain" description="Glycoside hydrolase family 3 N-terminal" evidence="6">
    <location>
        <begin position="31"/>
        <end position="295"/>
    </location>
</feature>
<name>A0A1A9FIR8_9HYPH</name>
<dbReference type="AlphaFoldDB" id="A0A1A9FIR8"/>
<dbReference type="InterPro" id="IPR017853">
    <property type="entry name" value="GH"/>
</dbReference>
<evidence type="ECO:0000313" key="8">
    <source>
        <dbReference type="EMBL" id="OYR25169.1"/>
    </source>
</evidence>
<dbReference type="EC" id="3.2.1.52" evidence="3"/>
<evidence type="ECO:0000313" key="9">
    <source>
        <dbReference type="Proteomes" id="UP000216188"/>
    </source>
</evidence>
<protein>
    <recommendedName>
        <fullName evidence="3">beta-N-acetylhexosaminidase</fullName>
        <ecNumber evidence="3">3.2.1.52</ecNumber>
    </recommendedName>
</protein>
<dbReference type="GO" id="GO:0009254">
    <property type="term" value="P:peptidoglycan turnover"/>
    <property type="evidence" value="ECO:0007669"/>
    <property type="project" value="TreeGrafter"/>
</dbReference>